<comment type="subcellular location">
    <subcellularLocation>
        <location evidence="1 7">Cytoplasm</location>
    </subcellularLocation>
</comment>
<dbReference type="InterPro" id="IPR012340">
    <property type="entry name" value="NA-bd_OB-fold"/>
</dbReference>
<keyword evidence="5 7" id="KW-0251">Elongation factor</keyword>
<dbReference type="InterPro" id="IPR001059">
    <property type="entry name" value="Transl_elong_P/YeiP_cen"/>
</dbReference>
<proteinExistence type="inferred from homology"/>
<dbReference type="Gene3D" id="2.40.50.140">
    <property type="entry name" value="Nucleic acid-binding proteins"/>
    <property type="match status" value="2"/>
</dbReference>
<comment type="caution">
    <text evidence="12">The sequence shown here is derived from an EMBL/GenBank/DDBJ whole genome shotgun (WGS) entry which is preliminary data.</text>
</comment>
<dbReference type="SUPFAM" id="SSF50249">
    <property type="entry name" value="Nucleic acid-binding proteins"/>
    <property type="match status" value="2"/>
</dbReference>
<evidence type="ECO:0000256" key="9">
    <source>
        <dbReference type="RuleBase" id="RU004389"/>
    </source>
</evidence>
<dbReference type="Pfam" id="PF01132">
    <property type="entry name" value="EFP"/>
    <property type="match status" value="1"/>
</dbReference>
<dbReference type="Gene3D" id="2.30.30.30">
    <property type="match status" value="1"/>
</dbReference>
<dbReference type="AlphaFoldDB" id="A0AA46I4Z3"/>
<dbReference type="PANTHER" id="PTHR30053:SF12">
    <property type="entry name" value="ELONGATION FACTOR P (EF-P) FAMILY PROTEIN"/>
    <property type="match status" value="1"/>
</dbReference>
<sequence>MKTAQEFSSGNIIKMGNDVFFILKATFNKSGRNAAVMKFKLKNVITGQIKEEVVKAGDKFDDIRLDKKSMQFLYEMDGDYNFMDQETFDQIALRKEDLEDAPKYLVEEMVIDVLFYEGKPVGIELPTSVEREVTYTEPGLRGDTTGKVMKPATIETGYELQVPLFVNIGDIIKVDTRTGEYVERVTK</sequence>
<dbReference type="SUPFAM" id="SSF50104">
    <property type="entry name" value="Translation proteins SH3-like domain"/>
    <property type="match status" value="1"/>
</dbReference>
<evidence type="ECO:0000256" key="3">
    <source>
        <dbReference type="ARBA" id="ARBA00009479"/>
    </source>
</evidence>
<dbReference type="Pfam" id="PF08207">
    <property type="entry name" value="EFP_N"/>
    <property type="match status" value="1"/>
</dbReference>
<dbReference type="PROSITE" id="PS01275">
    <property type="entry name" value="EFP"/>
    <property type="match status" value="1"/>
</dbReference>
<keyword evidence="4 7" id="KW-0963">Cytoplasm</keyword>
<dbReference type="Pfam" id="PF09285">
    <property type="entry name" value="Elong-fact-P_C"/>
    <property type="match status" value="1"/>
</dbReference>
<dbReference type="SMART" id="SM01185">
    <property type="entry name" value="EFP"/>
    <property type="match status" value="1"/>
</dbReference>
<dbReference type="InterPro" id="IPR008991">
    <property type="entry name" value="Translation_prot_SH3-like_sf"/>
</dbReference>
<evidence type="ECO:0000259" key="11">
    <source>
        <dbReference type="SMART" id="SM01185"/>
    </source>
</evidence>
<organism evidence="12 13">
    <name type="scientific">Hypnocyclicus thermotrophus</name>
    <dbReference type="NCBI Taxonomy" id="1627895"/>
    <lineage>
        <taxon>Bacteria</taxon>
        <taxon>Fusobacteriati</taxon>
        <taxon>Fusobacteriota</taxon>
        <taxon>Fusobacteriia</taxon>
        <taxon>Fusobacteriales</taxon>
        <taxon>Fusobacteriaceae</taxon>
        <taxon>Hypnocyclicus</taxon>
    </lineage>
</organism>
<dbReference type="HAMAP" id="MF_00141">
    <property type="entry name" value="EF_P"/>
    <property type="match status" value="1"/>
</dbReference>
<dbReference type="SMART" id="SM00841">
    <property type="entry name" value="Elong-fact-P_C"/>
    <property type="match status" value="1"/>
</dbReference>
<evidence type="ECO:0000256" key="2">
    <source>
        <dbReference type="ARBA" id="ARBA00004815"/>
    </source>
</evidence>
<dbReference type="Proteomes" id="UP000294678">
    <property type="component" value="Unassembled WGS sequence"/>
</dbReference>
<feature type="domain" description="Elongation factor P C-terminal" evidence="10">
    <location>
        <begin position="129"/>
        <end position="184"/>
    </location>
</feature>
<dbReference type="GO" id="GO:0005829">
    <property type="term" value="C:cytosol"/>
    <property type="evidence" value="ECO:0007669"/>
    <property type="project" value="UniProtKB-ARBA"/>
</dbReference>
<evidence type="ECO:0000256" key="4">
    <source>
        <dbReference type="ARBA" id="ARBA00022490"/>
    </source>
</evidence>
<evidence type="ECO:0000313" key="12">
    <source>
        <dbReference type="EMBL" id="TDT68026.1"/>
    </source>
</evidence>
<evidence type="ECO:0000256" key="6">
    <source>
        <dbReference type="ARBA" id="ARBA00022917"/>
    </source>
</evidence>
<gene>
    <name evidence="7" type="primary">efp</name>
    <name evidence="12" type="ORF">EV215_1746</name>
</gene>
<dbReference type="PIRSF" id="PIRSF005901">
    <property type="entry name" value="EF-P"/>
    <property type="match status" value="1"/>
</dbReference>
<dbReference type="EMBL" id="SOBG01000008">
    <property type="protein sequence ID" value="TDT68026.1"/>
    <property type="molecule type" value="Genomic_DNA"/>
</dbReference>
<evidence type="ECO:0000256" key="1">
    <source>
        <dbReference type="ARBA" id="ARBA00004496"/>
    </source>
</evidence>
<evidence type="ECO:0000259" key="10">
    <source>
        <dbReference type="SMART" id="SM00841"/>
    </source>
</evidence>
<evidence type="ECO:0000256" key="7">
    <source>
        <dbReference type="HAMAP-Rule" id="MF_00141"/>
    </source>
</evidence>
<dbReference type="FunFam" id="2.40.50.140:FF:000004">
    <property type="entry name" value="Elongation factor P"/>
    <property type="match status" value="1"/>
</dbReference>
<keyword evidence="13" id="KW-1185">Reference proteome</keyword>
<dbReference type="FunFam" id="2.30.30.30:FF:000003">
    <property type="entry name" value="Elongation factor P"/>
    <property type="match status" value="1"/>
</dbReference>
<dbReference type="GO" id="GO:0043043">
    <property type="term" value="P:peptide biosynthetic process"/>
    <property type="evidence" value="ECO:0007669"/>
    <property type="project" value="InterPro"/>
</dbReference>
<evidence type="ECO:0000256" key="5">
    <source>
        <dbReference type="ARBA" id="ARBA00022768"/>
    </source>
</evidence>
<dbReference type="GO" id="GO:0003746">
    <property type="term" value="F:translation elongation factor activity"/>
    <property type="evidence" value="ECO:0007669"/>
    <property type="project" value="UniProtKB-UniRule"/>
</dbReference>
<dbReference type="InterPro" id="IPR014722">
    <property type="entry name" value="Rib_uL2_dom2"/>
</dbReference>
<dbReference type="RefSeq" id="WP_134113612.1">
    <property type="nucleotide sequence ID" value="NZ_SOBG01000008.1"/>
</dbReference>
<reference evidence="12 13" key="1">
    <citation type="submission" date="2019-03" db="EMBL/GenBank/DDBJ databases">
        <title>Genomic Encyclopedia of Type Strains, Phase IV (KMG-IV): sequencing the most valuable type-strain genomes for metagenomic binning, comparative biology and taxonomic classification.</title>
        <authorList>
            <person name="Goeker M."/>
        </authorList>
    </citation>
    <scope>NUCLEOTIDE SEQUENCE [LARGE SCALE GENOMIC DNA]</scope>
    <source>
        <strain evidence="12 13">DSM 100055</strain>
    </source>
</reference>
<keyword evidence="6 7" id="KW-0648">Protein biosynthesis</keyword>
<dbReference type="InterPro" id="IPR020599">
    <property type="entry name" value="Transl_elong_fac_P/YeiP"/>
</dbReference>
<accession>A0AA46I4Z3</accession>
<dbReference type="CDD" id="cd04470">
    <property type="entry name" value="S1_EF-P_repeat_1"/>
    <property type="match status" value="1"/>
</dbReference>
<dbReference type="InterPro" id="IPR013185">
    <property type="entry name" value="Transl_elong_KOW-like"/>
</dbReference>
<feature type="domain" description="Translation elongation factor P/YeiP central" evidence="11">
    <location>
        <begin position="67"/>
        <end position="121"/>
    </location>
</feature>
<dbReference type="CDD" id="cd05794">
    <property type="entry name" value="S1_EF-P_repeat_2"/>
    <property type="match status" value="1"/>
</dbReference>
<dbReference type="NCBIfam" id="TIGR00038">
    <property type="entry name" value="efp"/>
    <property type="match status" value="1"/>
</dbReference>
<dbReference type="InterPro" id="IPR013852">
    <property type="entry name" value="Transl_elong_P/YeiP_CS"/>
</dbReference>
<dbReference type="PANTHER" id="PTHR30053">
    <property type="entry name" value="ELONGATION FACTOR P"/>
    <property type="match status" value="1"/>
</dbReference>
<comment type="function">
    <text evidence="7">Involved in peptide bond synthesis. Stimulates efficient translation and peptide-bond synthesis on native or reconstituted 70S ribosomes in vitro. Probably functions indirectly by altering the affinity of the ribosome for aminoacyl-tRNA, thus increasing their reactivity as acceptors for peptidyl transferase.</text>
</comment>
<comment type="similarity">
    <text evidence="3 7 9">Belongs to the elongation factor P family.</text>
</comment>
<dbReference type="NCBIfam" id="NF001810">
    <property type="entry name" value="PRK00529.1"/>
    <property type="match status" value="1"/>
</dbReference>
<comment type="pathway">
    <text evidence="2 7">Protein biosynthesis; polypeptide chain elongation.</text>
</comment>
<dbReference type="InterPro" id="IPR011768">
    <property type="entry name" value="Transl_elongation_fac_P"/>
</dbReference>
<name>A0AA46I4Z3_9FUSO</name>
<protein>
    <recommendedName>
        <fullName evidence="7 8">Elongation factor P</fullName>
        <shortName evidence="7">EF-P</shortName>
    </recommendedName>
</protein>
<dbReference type="InterPro" id="IPR015365">
    <property type="entry name" value="Elong-fact-P_C"/>
</dbReference>
<evidence type="ECO:0000256" key="8">
    <source>
        <dbReference type="NCBIfam" id="TIGR00038"/>
    </source>
</evidence>
<dbReference type="FunFam" id="2.40.50.140:FF:000009">
    <property type="entry name" value="Elongation factor P"/>
    <property type="match status" value="1"/>
</dbReference>
<evidence type="ECO:0000313" key="13">
    <source>
        <dbReference type="Proteomes" id="UP000294678"/>
    </source>
</evidence>